<dbReference type="PANTHER" id="PTHR33164">
    <property type="entry name" value="TRANSCRIPTIONAL REGULATOR, MARR FAMILY"/>
    <property type="match status" value="1"/>
</dbReference>
<protein>
    <submittedName>
        <fullName evidence="5">MarR family winged helix-turn-helix transcriptional regulator</fullName>
    </submittedName>
</protein>
<dbReference type="SMART" id="SM00347">
    <property type="entry name" value="HTH_MARR"/>
    <property type="match status" value="1"/>
</dbReference>
<evidence type="ECO:0000259" key="4">
    <source>
        <dbReference type="PROSITE" id="PS50995"/>
    </source>
</evidence>
<dbReference type="RefSeq" id="WP_248941000.1">
    <property type="nucleotide sequence ID" value="NZ_JAKIKS010000057.1"/>
</dbReference>
<sequence length="150" mass="16961">MSPLSKNLIEMRENNIGRLFQQATRAYSERALTLLHERGFSDITLFHTVLISNLDTSGSQITTIADKAGITKQAMGQLVNELESKGYVKKTKNQHDKRAYLIQFTEHGKDALRAAYEVKIIIDNEYQARLGVDNLKTLRTLLQTLIDNPA</sequence>
<keyword evidence="3" id="KW-0804">Transcription</keyword>
<dbReference type="InterPro" id="IPR039422">
    <property type="entry name" value="MarR/SlyA-like"/>
</dbReference>
<feature type="domain" description="HTH marR-type" evidence="4">
    <location>
        <begin position="13"/>
        <end position="147"/>
    </location>
</feature>
<evidence type="ECO:0000256" key="2">
    <source>
        <dbReference type="ARBA" id="ARBA00023125"/>
    </source>
</evidence>
<reference evidence="5 6" key="1">
    <citation type="submission" date="2022-01" db="EMBL/GenBank/DDBJ databases">
        <title>Whole genome-based taxonomy of the Shewanellaceae.</title>
        <authorList>
            <person name="Martin-Rodriguez A.J."/>
        </authorList>
    </citation>
    <scope>NUCLEOTIDE SEQUENCE [LARGE SCALE GENOMIC DNA]</scope>
    <source>
        <strain evidence="5 6">DSM 17177</strain>
    </source>
</reference>
<dbReference type="PROSITE" id="PS50995">
    <property type="entry name" value="HTH_MARR_2"/>
    <property type="match status" value="1"/>
</dbReference>
<keyword evidence="6" id="KW-1185">Reference proteome</keyword>
<dbReference type="InterPro" id="IPR000835">
    <property type="entry name" value="HTH_MarR-typ"/>
</dbReference>
<dbReference type="InterPro" id="IPR036390">
    <property type="entry name" value="WH_DNA-bd_sf"/>
</dbReference>
<dbReference type="PRINTS" id="PR00598">
    <property type="entry name" value="HTHMARR"/>
</dbReference>
<keyword evidence="2" id="KW-0238">DNA-binding</keyword>
<dbReference type="EMBL" id="JAKIKS010000057">
    <property type="protein sequence ID" value="MCL1125689.1"/>
    <property type="molecule type" value="Genomic_DNA"/>
</dbReference>
<evidence type="ECO:0000256" key="1">
    <source>
        <dbReference type="ARBA" id="ARBA00023015"/>
    </source>
</evidence>
<dbReference type="PANTHER" id="PTHR33164:SF43">
    <property type="entry name" value="HTH-TYPE TRANSCRIPTIONAL REPRESSOR YETL"/>
    <property type="match status" value="1"/>
</dbReference>
<evidence type="ECO:0000313" key="6">
    <source>
        <dbReference type="Proteomes" id="UP001203423"/>
    </source>
</evidence>
<keyword evidence="1" id="KW-0805">Transcription regulation</keyword>
<proteinExistence type="predicted"/>
<name>A0ABT0LDB0_9GAMM</name>
<dbReference type="PROSITE" id="PS01117">
    <property type="entry name" value="HTH_MARR_1"/>
    <property type="match status" value="1"/>
</dbReference>
<evidence type="ECO:0000256" key="3">
    <source>
        <dbReference type="ARBA" id="ARBA00023163"/>
    </source>
</evidence>
<dbReference type="SUPFAM" id="SSF46785">
    <property type="entry name" value="Winged helix' DNA-binding domain"/>
    <property type="match status" value="1"/>
</dbReference>
<gene>
    <name evidence="5" type="ORF">L2764_14700</name>
</gene>
<evidence type="ECO:0000313" key="5">
    <source>
        <dbReference type="EMBL" id="MCL1125689.1"/>
    </source>
</evidence>
<dbReference type="Gene3D" id="1.10.10.10">
    <property type="entry name" value="Winged helix-like DNA-binding domain superfamily/Winged helix DNA-binding domain"/>
    <property type="match status" value="1"/>
</dbReference>
<dbReference type="InterPro" id="IPR023187">
    <property type="entry name" value="Tscrpt_reg_MarR-type_CS"/>
</dbReference>
<organism evidence="5 6">
    <name type="scientific">Shewanella surugensis</name>
    <dbReference type="NCBI Taxonomy" id="212020"/>
    <lineage>
        <taxon>Bacteria</taxon>
        <taxon>Pseudomonadati</taxon>
        <taxon>Pseudomonadota</taxon>
        <taxon>Gammaproteobacteria</taxon>
        <taxon>Alteromonadales</taxon>
        <taxon>Shewanellaceae</taxon>
        <taxon>Shewanella</taxon>
    </lineage>
</organism>
<comment type="caution">
    <text evidence="5">The sequence shown here is derived from an EMBL/GenBank/DDBJ whole genome shotgun (WGS) entry which is preliminary data.</text>
</comment>
<dbReference type="Pfam" id="PF12802">
    <property type="entry name" value="MarR_2"/>
    <property type="match status" value="1"/>
</dbReference>
<dbReference type="InterPro" id="IPR036388">
    <property type="entry name" value="WH-like_DNA-bd_sf"/>
</dbReference>
<dbReference type="Proteomes" id="UP001203423">
    <property type="component" value="Unassembled WGS sequence"/>
</dbReference>
<accession>A0ABT0LDB0</accession>